<dbReference type="InterPro" id="IPR036412">
    <property type="entry name" value="HAD-like_sf"/>
</dbReference>
<dbReference type="NCBIfam" id="TIGR01549">
    <property type="entry name" value="HAD-SF-IA-v1"/>
    <property type="match status" value="1"/>
</dbReference>
<dbReference type="Pfam" id="PF00702">
    <property type="entry name" value="Hydrolase"/>
    <property type="match status" value="1"/>
</dbReference>
<dbReference type="InterPro" id="IPR027417">
    <property type="entry name" value="P-loop_NTPase"/>
</dbReference>
<keyword evidence="2" id="KW-0479">Metal-binding</keyword>
<organism evidence="5 6">
    <name type="scientific">Clonostachys solani</name>
    <dbReference type="NCBI Taxonomy" id="160281"/>
    <lineage>
        <taxon>Eukaryota</taxon>
        <taxon>Fungi</taxon>
        <taxon>Dikarya</taxon>
        <taxon>Ascomycota</taxon>
        <taxon>Pezizomycotina</taxon>
        <taxon>Sordariomycetes</taxon>
        <taxon>Hypocreomycetidae</taxon>
        <taxon>Hypocreales</taxon>
        <taxon>Bionectriaceae</taxon>
        <taxon>Clonostachys</taxon>
    </lineage>
</organism>
<gene>
    <name evidence="5" type="ORF">CSOL1703_00013394</name>
</gene>
<dbReference type="EMBL" id="CABFOC020000018">
    <property type="protein sequence ID" value="CAH0047155.1"/>
    <property type="molecule type" value="Genomic_DNA"/>
</dbReference>
<reference evidence="6" key="1">
    <citation type="submission" date="2019-06" db="EMBL/GenBank/DDBJ databases">
        <authorList>
            <person name="Broberg M."/>
        </authorList>
    </citation>
    <scope>NUCLEOTIDE SEQUENCE [LARGE SCALE GENOMIC DNA]</scope>
</reference>
<dbReference type="GO" id="GO:0046872">
    <property type="term" value="F:metal ion binding"/>
    <property type="evidence" value="ECO:0007669"/>
    <property type="project" value="UniProtKB-KW"/>
</dbReference>
<keyword evidence="6" id="KW-1185">Reference proteome</keyword>
<dbReference type="Gene3D" id="1.10.150.240">
    <property type="entry name" value="Putative phosphatase, domain 2"/>
    <property type="match status" value="1"/>
</dbReference>
<comment type="caution">
    <text evidence="5">The sequence shown here is derived from an EMBL/GenBank/DDBJ whole genome shotgun (WGS) entry which is preliminary data.</text>
</comment>
<dbReference type="Gene3D" id="3.40.50.300">
    <property type="entry name" value="P-loop containing nucleotide triphosphate hydrolases"/>
    <property type="match status" value="1"/>
</dbReference>
<name>A0A9P0EG67_9HYPO</name>
<evidence type="ECO:0000256" key="3">
    <source>
        <dbReference type="ARBA" id="ARBA00022801"/>
    </source>
</evidence>
<dbReference type="SUPFAM" id="SSF56784">
    <property type="entry name" value="HAD-like"/>
    <property type="match status" value="1"/>
</dbReference>
<evidence type="ECO:0000256" key="4">
    <source>
        <dbReference type="ARBA" id="ARBA00022842"/>
    </source>
</evidence>
<dbReference type="AlphaFoldDB" id="A0A9P0EG67"/>
<accession>A0A9P0EG67</accession>
<evidence type="ECO:0008006" key="7">
    <source>
        <dbReference type="Google" id="ProtNLM"/>
    </source>
</evidence>
<comment type="cofactor">
    <cofactor evidence="1">
        <name>Mg(2+)</name>
        <dbReference type="ChEBI" id="CHEBI:18420"/>
    </cofactor>
</comment>
<dbReference type="OrthoDB" id="1694274at2759"/>
<dbReference type="GO" id="GO:0016791">
    <property type="term" value="F:phosphatase activity"/>
    <property type="evidence" value="ECO:0007669"/>
    <property type="project" value="TreeGrafter"/>
</dbReference>
<evidence type="ECO:0000313" key="6">
    <source>
        <dbReference type="Proteomes" id="UP000775872"/>
    </source>
</evidence>
<dbReference type="PANTHER" id="PTHR46470:SF2">
    <property type="entry name" value="GLYCERALDEHYDE 3-PHOSPHATE PHOSPHATASE"/>
    <property type="match status" value="1"/>
</dbReference>
<protein>
    <recommendedName>
        <fullName evidence="7">HAD family hydrolase</fullName>
    </recommendedName>
</protein>
<evidence type="ECO:0000256" key="2">
    <source>
        <dbReference type="ARBA" id="ARBA00022723"/>
    </source>
</evidence>
<reference evidence="5 6" key="2">
    <citation type="submission" date="2021-10" db="EMBL/GenBank/DDBJ databases">
        <authorList>
            <person name="Piombo E."/>
        </authorList>
    </citation>
    <scope>NUCLEOTIDE SEQUENCE [LARGE SCALE GENOMIC DNA]</scope>
</reference>
<proteinExistence type="predicted"/>
<keyword evidence="3" id="KW-0378">Hydrolase</keyword>
<dbReference type="CDD" id="cd01427">
    <property type="entry name" value="HAD_like"/>
    <property type="match status" value="1"/>
</dbReference>
<dbReference type="Gene3D" id="3.40.50.1000">
    <property type="entry name" value="HAD superfamily/HAD-like"/>
    <property type="match status" value="1"/>
</dbReference>
<dbReference type="InterPro" id="IPR006439">
    <property type="entry name" value="HAD-SF_hydro_IA"/>
</dbReference>
<dbReference type="InterPro" id="IPR023214">
    <property type="entry name" value="HAD_sf"/>
</dbReference>
<evidence type="ECO:0000313" key="5">
    <source>
        <dbReference type="EMBL" id="CAH0047155.1"/>
    </source>
</evidence>
<keyword evidence="4" id="KW-0460">Magnesium</keyword>
<dbReference type="InterPro" id="IPR023198">
    <property type="entry name" value="PGP-like_dom2"/>
</dbReference>
<sequence length="452" mass="50323">MGDERASMSNHGPNVRLLASFPHCGSSLPGRILSKSPVCSVESWPASVEEGDEAATREKDTDGSQFVVYRSEYGPDALGDEGLVRTLGSAALRPALLVRDPIRVLDGCDDDGIQQGYARYCEMVSQSTSTHIVLYERLLLNRPAEVARLCDWWGMPFPESMARMDDGTGITLEQDEGRYRNRLSNARKDQAEEAMGRHYLRFWKGSDFVRLQALLSEKSWFGFDLDDTLHEFRRASSAAVEAVLRAMSDHTGADLSLLKETHSQVLKEKTANAFSDGKTSFDYRRERFMAVLSRLSLPSDDETFLANLLQVYETTLTRSFELKAGALQLFETLKRLGKKIVVITEGPQDAQERTVEALGLAKHVDFLATTNRFRVSKTDGMFGKVLEHLDISPGDMVFVGDNEERDVKMATAAGIFSIYFAEALDVSLMADGPRINTLRKLQHLLEGAGDTE</sequence>
<evidence type="ECO:0000256" key="1">
    <source>
        <dbReference type="ARBA" id="ARBA00001946"/>
    </source>
</evidence>
<dbReference type="GO" id="GO:0044281">
    <property type="term" value="P:small molecule metabolic process"/>
    <property type="evidence" value="ECO:0007669"/>
    <property type="project" value="UniProtKB-ARBA"/>
</dbReference>
<dbReference type="Proteomes" id="UP000775872">
    <property type="component" value="Unassembled WGS sequence"/>
</dbReference>
<dbReference type="InterPro" id="IPR051400">
    <property type="entry name" value="HAD-like_hydrolase"/>
</dbReference>
<dbReference type="SFLD" id="SFLDS00003">
    <property type="entry name" value="Haloacid_Dehalogenase"/>
    <property type="match status" value="1"/>
</dbReference>
<dbReference type="SFLD" id="SFLDG01129">
    <property type="entry name" value="C1.5:_HAD__Beta-PGM__Phosphata"/>
    <property type="match status" value="1"/>
</dbReference>
<dbReference type="PANTHER" id="PTHR46470">
    <property type="entry name" value="N-ACYLNEURAMINATE-9-PHOSPHATASE"/>
    <property type="match status" value="1"/>
</dbReference>
<dbReference type="SUPFAM" id="SSF52540">
    <property type="entry name" value="P-loop containing nucleoside triphosphate hydrolases"/>
    <property type="match status" value="1"/>
</dbReference>